<evidence type="ECO:0000256" key="1">
    <source>
        <dbReference type="SAM" id="MobiDB-lite"/>
    </source>
</evidence>
<organism evidence="2">
    <name type="scientific">viral metagenome</name>
    <dbReference type="NCBI Taxonomy" id="1070528"/>
    <lineage>
        <taxon>unclassified sequences</taxon>
        <taxon>metagenomes</taxon>
        <taxon>organismal metagenomes</taxon>
    </lineage>
</organism>
<proteinExistence type="predicted"/>
<evidence type="ECO:0000313" key="2">
    <source>
        <dbReference type="EMBL" id="QJA70126.1"/>
    </source>
</evidence>
<sequence length="106" mass="11402">MDPAIEQADRYMDDYELAMAAPAARDAEPGAHKQEDGPGPGLASHDLLPVPGDPGGPRKGESDPLGERDAGVTWMRRMTDMGNRLHYWAATGDDRAFSAPGPWRSA</sequence>
<feature type="region of interest" description="Disordered" evidence="1">
    <location>
        <begin position="19"/>
        <end position="72"/>
    </location>
</feature>
<gene>
    <name evidence="2" type="ORF">MM415A03972_0003</name>
</gene>
<dbReference type="AlphaFoldDB" id="A0A6M3JJU7"/>
<reference evidence="2" key="1">
    <citation type="submission" date="2020-03" db="EMBL/GenBank/DDBJ databases">
        <title>The deep terrestrial virosphere.</title>
        <authorList>
            <person name="Holmfeldt K."/>
            <person name="Nilsson E."/>
            <person name="Simone D."/>
            <person name="Lopez-Fernandez M."/>
            <person name="Wu X."/>
            <person name="de Brujin I."/>
            <person name="Lundin D."/>
            <person name="Andersson A."/>
            <person name="Bertilsson S."/>
            <person name="Dopson M."/>
        </authorList>
    </citation>
    <scope>NUCLEOTIDE SEQUENCE</scope>
    <source>
        <strain evidence="2">MM415A03972</strain>
    </source>
</reference>
<dbReference type="EMBL" id="MT141766">
    <property type="protein sequence ID" value="QJA70126.1"/>
    <property type="molecule type" value="Genomic_DNA"/>
</dbReference>
<accession>A0A6M3JJU7</accession>
<feature type="compositionally biased region" description="Basic and acidic residues" evidence="1">
    <location>
        <begin position="25"/>
        <end position="36"/>
    </location>
</feature>
<protein>
    <submittedName>
        <fullName evidence="2">Uncharacterized protein</fullName>
    </submittedName>
</protein>
<feature type="compositionally biased region" description="Basic and acidic residues" evidence="1">
    <location>
        <begin position="56"/>
        <end position="70"/>
    </location>
</feature>
<name>A0A6M3JJU7_9ZZZZ</name>